<evidence type="ECO:0000313" key="2">
    <source>
        <dbReference type="Proteomes" id="UP000011668"/>
    </source>
</evidence>
<protein>
    <submittedName>
        <fullName evidence="1">Uncharacterized protein</fullName>
    </submittedName>
</protein>
<dbReference type="EMBL" id="AFRT01001860">
    <property type="protein sequence ID" value="ELU39244.1"/>
    <property type="molecule type" value="Genomic_DNA"/>
</dbReference>
<evidence type="ECO:0000313" key="1">
    <source>
        <dbReference type="EMBL" id="ELU39244.1"/>
    </source>
</evidence>
<keyword evidence="2" id="KW-1185">Reference proteome</keyword>
<sequence length="179" mass="19514">MEEHEESSESLVPIYTKDGQWRYRGVSAERQGEDGLSVANLYKGALGNALLDPTDTSNTLDANHASYSCIMSTSQQYQMSVEANPALHADRPGLPSESLIADAHTRLSLIFNSFVGQHRVSGSQGTNGLALVLYCPLEGGEYVIDATVHELAQRSEATVTTIDLAQLINEKPRSFWEGE</sequence>
<comment type="caution">
    <text evidence="1">The sequence shown here is derived from an EMBL/GenBank/DDBJ whole genome shotgun (WGS) entry which is preliminary data.</text>
</comment>
<dbReference type="OrthoDB" id="39734at2759"/>
<reference evidence="1 2" key="1">
    <citation type="journal article" date="2013" name="Nat. Commun.">
        <title>The evolution and pathogenic mechanisms of the rice sheath blight pathogen.</title>
        <authorList>
            <person name="Zheng A."/>
            <person name="Lin R."/>
            <person name="Xu L."/>
            <person name="Qin P."/>
            <person name="Tang C."/>
            <person name="Ai P."/>
            <person name="Zhang D."/>
            <person name="Liu Y."/>
            <person name="Sun Z."/>
            <person name="Feng H."/>
            <person name="Wang Y."/>
            <person name="Chen Y."/>
            <person name="Liang X."/>
            <person name="Fu R."/>
            <person name="Li Q."/>
            <person name="Zhang J."/>
            <person name="Yu X."/>
            <person name="Xie Z."/>
            <person name="Ding L."/>
            <person name="Guan P."/>
            <person name="Tang J."/>
            <person name="Liang Y."/>
            <person name="Wang S."/>
            <person name="Deng Q."/>
            <person name="Li S."/>
            <person name="Zhu J."/>
            <person name="Wang L."/>
            <person name="Liu H."/>
            <person name="Li P."/>
        </authorList>
    </citation>
    <scope>NUCLEOTIDE SEQUENCE [LARGE SCALE GENOMIC DNA]</scope>
    <source>
        <strain evidence="2">AG-1 IA</strain>
    </source>
</reference>
<dbReference type="HOGENOM" id="CLU_1504450_0_0_1"/>
<name>L8WS83_THACA</name>
<dbReference type="STRING" id="983506.L8WS83"/>
<organism evidence="1 2">
    <name type="scientific">Thanatephorus cucumeris (strain AG1-IA)</name>
    <name type="common">Rice sheath blight fungus</name>
    <name type="synonym">Rhizoctonia solani</name>
    <dbReference type="NCBI Taxonomy" id="983506"/>
    <lineage>
        <taxon>Eukaryota</taxon>
        <taxon>Fungi</taxon>
        <taxon>Dikarya</taxon>
        <taxon>Basidiomycota</taxon>
        <taxon>Agaricomycotina</taxon>
        <taxon>Agaricomycetes</taxon>
        <taxon>Cantharellales</taxon>
        <taxon>Ceratobasidiaceae</taxon>
        <taxon>Rhizoctonia</taxon>
        <taxon>Rhizoctonia solani AG-1</taxon>
    </lineage>
</organism>
<dbReference type="AlphaFoldDB" id="L8WS83"/>
<gene>
    <name evidence="1" type="ORF">AG1IA_06726</name>
</gene>
<proteinExistence type="predicted"/>
<dbReference type="Proteomes" id="UP000011668">
    <property type="component" value="Unassembled WGS sequence"/>
</dbReference>
<accession>L8WS83</accession>